<feature type="transmembrane region" description="Helical" evidence="2">
    <location>
        <begin position="146"/>
        <end position="169"/>
    </location>
</feature>
<reference evidence="4 5" key="1">
    <citation type="submission" date="2020-10" db="EMBL/GenBank/DDBJ databases">
        <title>Complete genome sequence of Corynebacterium jeddahense DSM 45997, type strain of Corynebacterium jeddahense.</title>
        <authorList>
            <person name="Busche T."/>
            <person name="Kalinowski J."/>
            <person name="Ruckert C."/>
        </authorList>
    </citation>
    <scope>NUCLEOTIDE SEQUENCE [LARGE SCALE GENOMIC DNA]</scope>
    <source>
        <strain evidence="4 5">DSM 45997</strain>
    </source>
</reference>
<organism evidence="4 5">
    <name type="scientific">Corynebacterium jeddahense</name>
    <dbReference type="NCBI Taxonomy" id="1414719"/>
    <lineage>
        <taxon>Bacteria</taxon>
        <taxon>Bacillati</taxon>
        <taxon>Actinomycetota</taxon>
        <taxon>Actinomycetes</taxon>
        <taxon>Mycobacteriales</taxon>
        <taxon>Corynebacteriaceae</taxon>
        <taxon>Corynebacterium</taxon>
    </lineage>
</organism>
<proteinExistence type="predicted"/>
<feature type="region of interest" description="Disordered" evidence="1">
    <location>
        <begin position="179"/>
        <end position="200"/>
    </location>
</feature>
<feature type="signal peptide" evidence="3">
    <location>
        <begin position="1"/>
        <end position="26"/>
    </location>
</feature>
<keyword evidence="2" id="KW-0812">Transmembrane</keyword>
<gene>
    <name evidence="4" type="ORF">CJEDD_10425</name>
</gene>
<feature type="region of interest" description="Disordered" evidence="1">
    <location>
        <begin position="27"/>
        <end position="139"/>
    </location>
</feature>
<dbReference type="EMBL" id="CP063194">
    <property type="protein sequence ID" value="WCZ39655.1"/>
    <property type="molecule type" value="Genomic_DNA"/>
</dbReference>
<evidence type="ECO:0000256" key="3">
    <source>
        <dbReference type="SAM" id="SignalP"/>
    </source>
</evidence>
<accession>A0ABY7ULS5</accession>
<keyword evidence="5" id="KW-1185">Reference proteome</keyword>
<keyword evidence="2" id="KW-1133">Transmembrane helix</keyword>
<feature type="compositionally biased region" description="Basic and acidic residues" evidence="1">
    <location>
        <begin position="188"/>
        <end position="200"/>
    </location>
</feature>
<evidence type="ECO:0000313" key="4">
    <source>
        <dbReference type="EMBL" id="WCZ39655.1"/>
    </source>
</evidence>
<name>A0ABY7ULS5_9CORY</name>
<protein>
    <recommendedName>
        <fullName evidence="6">Secreted protein</fullName>
    </recommendedName>
</protein>
<feature type="chain" id="PRO_5047391341" description="Secreted protein" evidence="3">
    <location>
        <begin position="27"/>
        <end position="280"/>
    </location>
</feature>
<keyword evidence="3" id="KW-0732">Signal</keyword>
<feature type="compositionally biased region" description="Polar residues" evidence="1">
    <location>
        <begin position="81"/>
        <end position="93"/>
    </location>
</feature>
<evidence type="ECO:0000313" key="5">
    <source>
        <dbReference type="Proteomes" id="UP001218071"/>
    </source>
</evidence>
<sequence length="280" mass="28124">MRMNKTAIALTTAAALGVGIMPAANAQEGSRVNDPSIQRAGDSANDAGTSIFGNGTGEGEANVPGNRPADPVEGVFPGQPQPGSEPTQSNSFGTKEPSSPVESPKPSSTKTPETNTHTTTTTSTAPATNTATATTTSTMDPEKKRAIILGSLGAVAGLGLIIAGVRYFVNKDGDLVKDQNRVNEPASPEEKAESDRLKREHGDEIANQVAAKGGVNNAGTGNAGTAGTGNAAANNGTAANGERGMSASTGVTKLPAGLVALLILSIVGAAGYAFTRRQTV</sequence>
<feature type="transmembrane region" description="Helical" evidence="2">
    <location>
        <begin position="254"/>
        <end position="274"/>
    </location>
</feature>
<dbReference type="Proteomes" id="UP001218071">
    <property type="component" value="Chromosome"/>
</dbReference>
<feature type="compositionally biased region" description="Low complexity" evidence="1">
    <location>
        <begin position="94"/>
        <end position="138"/>
    </location>
</feature>
<evidence type="ECO:0000256" key="1">
    <source>
        <dbReference type="SAM" id="MobiDB-lite"/>
    </source>
</evidence>
<feature type="compositionally biased region" description="Polar residues" evidence="1">
    <location>
        <begin position="27"/>
        <end position="36"/>
    </location>
</feature>
<evidence type="ECO:0000256" key="2">
    <source>
        <dbReference type="SAM" id="Phobius"/>
    </source>
</evidence>
<keyword evidence="2" id="KW-0472">Membrane</keyword>
<evidence type="ECO:0008006" key="6">
    <source>
        <dbReference type="Google" id="ProtNLM"/>
    </source>
</evidence>